<dbReference type="GO" id="GO:0008233">
    <property type="term" value="F:peptidase activity"/>
    <property type="evidence" value="ECO:0007669"/>
    <property type="project" value="UniProtKB-KW"/>
</dbReference>
<dbReference type="PROSITE" id="PS00675">
    <property type="entry name" value="SIGMA54_INTERACT_1"/>
    <property type="match status" value="1"/>
</dbReference>
<dbReference type="PROSITE" id="PS51902">
    <property type="entry name" value="CLPX_ZB"/>
    <property type="match status" value="1"/>
</dbReference>
<evidence type="ECO:0000256" key="1">
    <source>
        <dbReference type="ARBA" id="ARBA00022723"/>
    </source>
</evidence>
<dbReference type="Gene3D" id="6.20.220.10">
    <property type="entry name" value="ClpX chaperone, C4-type zinc finger domain"/>
    <property type="match status" value="1"/>
</dbReference>
<dbReference type="SUPFAM" id="SSF57716">
    <property type="entry name" value="Glucocorticoid receptor-like (DNA-binding domain)"/>
    <property type="match status" value="1"/>
</dbReference>
<dbReference type="EMBL" id="JBHSDC010000003">
    <property type="protein sequence ID" value="MFC4231158.1"/>
    <property type="molecule type" value="Genomic_DNA"/>
</dbReference>
<keyword evidence="8" id="KW-0645">Protease</keyword>
<dbReference type="GO" id="GO:0006508">
    <property type="term" value="P:proteolysis"/>
    <property type="evidence" value="ECO:0007669"/>
    <property type="project" value="UniProtKB-KW"/>
</dbReference>
<reference evidence="9" key="1">
    <citation type="journal article" date="2019" name="Int. J. Syst. Evol. Microbiol.">
        <title>The Global Catalogue of Microorganisms (GCM) 10K type strain sequencing project: providing services to taxonomists for standard genome sequencing and annotation.</title>
        <authorList>
            <consortium name="The Broad Institute Genomics Platform"/>
            <consortium name="The Broad Institute Genome Sequencing Center for Infectious Disease"/>
            <person name="Wu L."/>
            <person name="Ma J."/>
        </authorList>
    </citation>
    <scope>NUCLEOTIDE SEQUENCE [LARGE SCALE GENOMIC DNA]</scope>
    <source>
        <strain evidence="9">CECT 8010</strain>
    </source>
</reference>
<dbReference type="PANTHER" id="PTHR48102">
    <property type="entry name" value="ATP-DEPENDENT CLP PROTEASE ATP-BINDING SUBUNIT CLPX-LIKE, MITOCHONDRIAL-RELATED"/>
    <property type="match status" value="1"/>
</dbReference>
<evidence type="ECO:0000313" key="8">
    <source>
        <dbReference type="EMBL" id="MFC4231158.1"/>
    </source>
</evidence>
<feature type="binding site" evidence="6">
    <location>
        <position position="9"/>
    </location>
    <ligand>
        <name>Zn(2+)</name>
        <dbReference type="ChEBI" id="CHEBI:29105"/>
    </ligand>
</feature>
<dbReference type="InterPro" id="IPR003593">
    <property type="entry name" value="AAA+_ATPase"/>
</dbReference>
<keyword evidence="2" id="KW-0547">Nucleotide-binding</keyword>
<feature type="binding site" evidence="6">
    <location>
        <position position="12"/>
    </location>
    <ligand>
        <name>Zn(2+)</name>
        <dbReference type="ChEBI" id="CHEBI:29105"/>
    </ligand>
</feature>
<evidence type="ECO:0000256" key="5">
    <source>
        <dbReference type="ARBA" id="ARBA00023186"/>
    </source>
</evidence>
<dbReference type="Pfam" id="PF06689">
    <property type="entry name" value="zf-C4_ClpX"/>
    <property type="match status" value="1"/>
</dbReference>
<dbReference type="InterPro" id="IPR019489">
    <property type="entry name" value="Clp_ATPase_C"/>
</dbReference>
<name>A0ABV8PVG6_9BACT</name>
<sequence length="419" mass="46515">MAKQNHLHCSFCGRGRDEVKILIAGQEGHICESCVEHAEDIIAQELGLNREPSTNTGATQPASSLKLNVRKPAEIKSFLDQYIIGQDDAKKVITVAVYNHFKRVNQKQLQDDVEIEKSNIVMVGETGTGKTLIAKTIARLLNVPFAIVDATVFTEAGYVGEDVESMLTRLLQNCNYDVQAAERGIVYVDEIDKIARKGDNPSITRDVSGEGVQQGLLKMLEGTEVLVPPQGGRKHPDQKMIKLDTKNILFICGGAFDGIDKVIARRVNTNAIGFNVNKEMQDYQRKNLLQFITAQDLKSFGLIPELLGRLPVVTHLNPLDAETLRSILTEPKNSVIKQYVRLFDMEGIALTFDDAVYDFMVEKALEYKLGARGLRSICEGILTDAMFELPGKGETKLHITLEYAHSMFSKSNMSMLKVA</sequence>
<keyword evidence="5 6" id="KW-0143">Chaperone</keyword>
<dbReference type="SUPFAM" id="SSF52540">
    <property type="entry name" value="P-loop containing nucleoside triphosphate hydrolases"/>
    <property type="match status" value="1"/>
</dbReference>
<dbReference type="InterPro" id="IPR004487">
    <property type="entry name" value="Clp_protease_ATP-bd_su_ClpX"/>
</dbReference>
<dbReference type="NCBIfam" id="NF003745">
    <property type="entry name" value="PRK05342.1"/>
    <property type="match status" value="1"/>
</dbReference>
<dbReference type="InterPro" id="IPR059188">
    <property type="entry name" value="Znf_CLPX-like"/>
</dbReference>
<evidence type="ECO:0000256" key="3">
    <source>
        <dbReference type="ARBA" id="ARBA00022833"/>
    </source>
</evidence>
<dbReference type="SMART" id="SM00994">
    <property type="entry name" value="zf-C4_ClpX"/>
    <property type="match status" value="1"/>
</dbReference>
<keyword evidence="1 6" id="KW-0479">Metal-binding</keyword>
<feature type="binding site" evidence="6">
    <location>
        <position position="31"/>
    </location>
    <ligand>
        <name>Zn(2+)</name>
        <dbReference type="ChEBI" id="CHEBI:29105"/>
    </ligand>
</feature>
<evidence type="ECO:0000256" key="6">
    <source>
        <dbReference type="PROSITE-ProRule" id="PRU01250"/>
    </source>
</evidence>
<dbReference type="PANTHER" id="PTHR48102:SF7">
    <property type="entry name" value="ATP-DEPENDENT CLP PROTEASE ATP-BINDING SUBUNIT CLPX-LIKE, MITOCHONDRIAL"/>
    <property type="match status" value="1"/>
</dbReference>
<feature type="domain" description="ClpX-type ZB" evidence="7">
    <location>
        <begin position="1"/>
        <end position="50"/>
    </location>
</feature>
<keyword evidence="4 8" id="KW-0067">ATP-binding</keyword>
<dbReference type="CDD" id="cd19497">
    <property type="entry name" value="RecA-like_ClpX"/>
    <property type="match status" value="1"/>
</dbReference>
<dbReference type="InterPro" id="IPR027417">
    <property type="entry name" value="P-loop_NTPase"/>
</dbReference>
<gene>
    <name evidence="8" type="primary">clpX</name>
    <name evidence="8" type="ORF">ACFOW1_04610</name>
</gene>
<dbReference type="Gene3D" id="1.10.8.60">
    <property type="match status" value="1"/>
</dbReference>
<dbReference type="InterPro" id="IPR050052">
    <property type="entry name" value="ATP-dep_Clp_protease_ClpX"/>
</dbReference>
<evidence type="ECO:0000259" key="7">
    <source>
        <dbReference type="PROSITE" id="PS51902"/>
    </source>
</evidence>
<accession>A0ABV8PVG6</accession>
<dbReference type="Proteomes" id="UP001595906">
    <property type="component" value="Unassembled WGS sequence"/>
</dbReference>
<dbReference type="InterPro" id="IPR010603">
    <property type="entry name" value="Znf_CppX_C4"/>
</dbReference>
<evidence type="ECO:0000313" key="9">
    <source>
        <dbReference type="Proteomes" id="UP001595906"/>
    </source>
</evidence>
<dbReference type="InterPro" id="IPR038366">
    <property type="entry name" value="Znf_CppX_C4_sf"/>
</dbReference>
<keyword evidence="9" id="KW-1185">Reference proteome</keyword>
<protein>
    <submittedName>
        <fullName evidence="8">ATP-dependent Clp protease ATP-binding subunit ClpX</fullName>
    </submittedName>
</protein>
<dbReference type="SMART" id="SM01086">
    <property type="entry name" value="ClpB_D2-small"/>
    <property type="match status" value="1"/>
</dbReference>
<dbReference type="Pfam" id="PF10431">
    <property type="entry name" value="ClpB_D2-small"/>
    <property type="match status" value="1"/>
</dbReference>
<feature type="binding site" evidence="6">
    <location>
        <position position="34"/>
    </location>
    <ligand>
        <name>Zn(2+)</name>
        <dbReference type="ChEBI" id="CHEBI:29105"/>
    </ligand>
</feature>
<dbReference type="InterPro" id="IPR025662">
    <property type="entry name" value="Sigma_54_int_dom_ATP-bd_1"/>
</dbReference>
<proteinExistence type="inferred from homology"/>
<dbReference type="Pfam" id="PF07724">
    <property type="entry name" value="AAA_2"/>
    <property type="match status" value="1"/>
</dbReference>
<dbReference type="NCBIfam" id="TIGR00382">
    <property type="entry name" value="clpX"/>
    <property type="match status" value="1"/>
</dbReference>
<keyword evidence="8" id="KW-0378">Hydrolase</keyword>
<dbReference type="Gene3D" id="3.40.50.300">
    <property type="entry name" value="P-loop containing nucleotide triphosphate hydrolases"/>
    <property type="match status" value="1"/>
</dbReference>
<comment type="caution">
    <text evidence="8">The sequence shown here is derived from an EMBL/GenBank/DDBJ whole genome shotgun (WGS) entry which is preliminary data.</text>
</comment>
<dbReference type="InterPro" id="IPR003959">
    <property type="entry name" value="ATPase_AAA_core"/>
</dbReference>
<dbReference type="SMART" id="SM00382">
    <property type="entry name" value="AAA"/>
    <property type="match status" value="1"/>
</dbReference>
<evidence type="ECO:0000256" key="2">
    <source>
        <dbReference type="ARBA" id="ARBA00022741"/>
    </source>
</evidence>
<organism evidence="8 9">
    <name type="scientific">Parasediminibacterium paludis</name>
    <dbReference type="NCBI Taxonomy" id="908966"/>
    <lineage>
        <taxon>Bacteria</taxon>
        <taxon>Pseudomonadati</taxon>
        <taxon>Bacteroidota</taxon>
        <taxon>Chitinophagia</taxon>
        <taxon>Chitinophagales</taxon>
        <taxon>Chitinophagaceae</taxon>
        <taxon>Parasediminibacterium</taxon>
    </lineage>
</organism>
<dbReference type="GO" id="GO:0005524">
    <property type="term" value="F:ATP binding"/>
    <property type="evidence" value="ECO:0007669"/>
    <property type="project" value="UniProtKB-KW"/>
</dbReference>
<dbReference type="RefSeq" id="WP_379012545.1">
    <property type="nucleotide sequence ID" value="NZ_JBHSDC010000003.1"/>
</dbReference>
<keyword evidence="3 6" id="KW-0862">Zinc</keyword>
<evidence type="ECO:0000256" key="4">
    <source>
        <dbReference type="ARBA" id="ARBA00022840"/>
    </source>
</evidence>
<comment type="similarity">
    <text evidence="6">Belongs to the ClpX chaperone family.</text>
</comment>